<dbReference type="Gene3D" id="3.90.1150.10">
    <property type="entry name" value="Aspartate Aminotransferase, domain 1"/>
    <property type="match status" value="2"/>
</dbReference>
<dbReference type="SUPFAM" id="SSF53383">
    <property type="entry name" value="PLP-dependent transferases"/>
    <property type="match status" value="1"/>
</dbReference>
<keyword evidence="4" id="KW-0963">Cytoplasm</keyword>
<comment type="subunit">
    <text evidence="3">Homodimer.</text>
</comment>
<evidence type="ECO:0000259" key="20">
    <source>
        <dbReference type="Pfam" id="PF00155"/>
    </source>
</evidence>
<evidence type="ECO:0000256" key="3">
    <source>
        <dbReference type="ARBA" id="ARBA00011738"/>
    </source>
</evidence>
<evidence type="ECO:0000256" key="2">
    <source>
        <dbReference type="ARBA" id="ARBA00004496"/>
    </source>
</evidence>
<dbReference type="CDD" id="cd00609">
    <property type="entry name" value="AAT_like"/>
    <property type="match status" value="1"/>
</dbReference>
<evidence type="ECO:0000256" key="11">
    <source>
        <dbReference type="ARBA" id="ARBA00025785"/>
    </source>
</evidence>
<comment type="cofactor">
    <cofactor evidence="1">
        <name>pyridoxal 5'-phosphate</name>
        <dbReference type="ChEBI" id="CHEBI:597326"/>
    </cofactor>
</comment>
<dbReference type="PANTHER" id="PTHR11751:SF29">
    <property type="entry name" value="ALANINE TRANSAMINASE"/>
    <property type="match status" value="1"/>
</dbReference>
<keyword evidence="5" id="KW-0597">Phosphoprotein</keyword>
<accession>A0A2H1V0Y9</accession>
<dbReference type="Gene3D" id="3.40.640.10">
    <property type="entry name" value="Type I PLP-dependent aspartate aminotransferase-like (Major domain)"/>
    <property type="match status" value="1"/>
</dbReference>
<dbReference type="EMBL" id="ODYU01000172">
    <property type="protein sequence ID" value="SOQ34507.1"/>
    <property type="molecule type" value="Genomic_DNA"/>
</dbReference>
<dbReference type="InterPro" id="IPR015421">
    <property type="entry name" value="PyrdxlP-dep_Trfase_major"/>
</dbReference>
<dbReference type="Gene3D" id="1.10.287.1970">
    <property type="match status" value="1"/>
</dbReference>
<dbReference type="GO" id="GO:0030170">
    <property type="term" value="F:pyridoxal phosphate binding"/>
    <property type="evidence" value="ECO:0007669"/>
    <property type="project" value="InterPro"/>
</dbReference>
<dbReference type="GO" id="GO:0005737">
    <property type="term" value="C:cytoplasm"/>
    <property type="evidence" value="ECO:0007669"/>
    <property type="project" value="UniProtKB-SubCell"/>
</dbReference>
<evidence type="ECO:0000256" key="8">
    <source>
        <dbReference type="ARBA" id="ARBA00022898"/>
    </source>
</evidence>
<evidence type="ECO:0000256" key="5">
    <source>
        <dbReference type="ARBA" id="ARBA00022553"/>
    </source>
</evidence>
<evidence type="ECO:0000256" key="17">
    <source>
        <dbReference type="ARBA" id="ARBA00080231"/>
    </source>
</evidence>
<comment type="similarity">
    <text evidence="11">Belongs to the class-I pyridoxal-phosphate-dependent aminotransferase family. Alanine aminotransferase subfamily.</text>
</comment>
<dbReference type="GO" id="GO:0042853">
    <property type="term" value="P:L-alanine catabolic process"/>
    <property type="evidence" value="ECO:0007669"/>
    <property type="project" value="UniProtKB-UniPathway"/>
</dbReference>
<dbReference type="FunFam" id="3.40.640.10:FF:000236">
    <property type="entry name" value="Alanine aminotransferase 2"/>
    <property type="match status" value="1"/>
</dbReference>
<evidence type="ECO:0000256" key="14">
    <source>
        <dbReference type="ARBA" id="ARBA00059280"/>
    </source>
</evidence>
<proteinExistence type="inferred from homology"/>
<evidence type="ECO:0000313" key="21">
    <source>
        <dbReference type="EMBL" id="SOQ34507.1"/>
    </source>
</evidence>
<gene>
    <name evidence="21" type="ORF">SFRICE_012362</name>
</gene>
<evidence type="ECO:0000256" key="12">
    <source>
        <dbReference type="ARBA" id="ARBA00026106"/>
    </source>
</evidence>
<comment type="function">
    <text evidence="14">Catalyzes the reversible transamination between alanine and 2-oxoglutarate to form pyruvate and glutamate. Participates in cellular nitrogen metabolism and also in liver gluconeogenesis starting with precursors transported from skeletal muscles.</text>
</comment>
<reference evidence="21" key="1">
    <citation type="submission" date="2016-07" db="EMBL/GenBank/DDBJ databases">
        <authorList>
            <person name="Bretaudeau A."/>
        </authorList>
    </citation>
    <scope>NUCLEOTIDE SEQUENCE</scope>
    <source>
        <strain evidence="21">Rice</strain>
        <tissue evidence="21">Whole body</tissue>
    </source>
</reference>
<organism evidence="21">
    <name type="scientific">Spodoptera frugiperda</name>
    <name type="common">Fall armyworm</name>
    <dbReference type="NCBI Taxonomy" id="7108"/>
    <lineage>
        <taxon>Eukaryota</taxon>
        <taxon>Metazoa</taxon>
        <taxon>Ecdysozoa</taxon>
        <taxon>Arthropoda</taxon>
        <taxon>Hexapoda</taxon>
        <taxon>Insecta</taxon>
        <taxon>Pterygota</taxon>
        <taxon>Neoptera</taxon>
        <taxon>Endopterygota</taxon>
        <taxon>Lepidoptera</taxon>
        <taxon>Glossata</taxon>
        <taxon>Ditrysia</taxon>
        <taxon>Noctuoidea</taxon>
        <taxon>Noctuidae</taxon>
        <taxon>Amphipyrinae</taxon>
        <taxon>Spodoptera</taxon>
    </lineage>
</organism>
<dbReference type="InterPro" id="IPR045088">
    <property type="entry name" value="ALAT1/2-like"/>
</dbReference>
<evidence type="ECO:0000256" key="19">
    <source>
        <dbReference type="SAM" id="MobiDB-lite"/>
    </source>
</evidence>
<comment type="pathway">
    <text evidence="10">Amino-acid degradation; L-alanine degradation via transaminase pathway; pyruvate from L-alanine: step 1/1.</text>
</comment>
<dbReference type="FunFam" id="1.10.287.1970:FF:000001">
    <property type="entry name" value="Alanine aminotransferase 2"/>
    <property type="match status" value="1"/>
</dbReference>
<keyword evidence="9" id="KW-0007">Acetylation</keyword>
<evidence type="ECO:0000256" key="18">
    <source>
        <dbReference type="ARBA" id="ARBA00082842"/>
    </source>
</evidence>
<sequence>MNLHHITCMRFVAYLKDRHYVKSKLTHKRLLCRPKFSRTSAFNPLSGPLPLAPSAPGLGFGADLMMEPTDSRGNSSTVDTTRARDRASSSERSGAGVRLNNANARACSVHCVAACTALASKLSPPTADCRRDEMKLDNSLTADNINQNLLNIEYAVRGPILQRALQIERELAKGVPKPFERVVRANIGDCHALGQKPITFIRQVVALAACPALADSADVPADVKQRAREILAGCTSGSVGAYSPSAGLHAVRARAAQYIAARDHVPASADDIFLGSGASDVIKSVLTMFVEPVGGKPPAVMIPVPQYPLFSGTLSELGLRRADYFLDEDNDWALQTSELERCWSAASEHCHVRALVVINPGNPTGQVLTRQNMEEIIKFAFTHNLFLLADEVYQENIVCKPFYSFKKVMHEMGAPYSGMELASFLTCSKGWAAECGLRAGYVELLRLQPRVAAAFSTARAVMQCPSVLGQCILDCVMKPPAAGEPSYPLFAQELGDIQRVLAERTETAYETFNSIPGYFCNPIDGSMFAYPRVTIPEAAQAAAKELNMSPDEFYCLRLLEETVQGYDAEGPLLTSSSAYPPIIYSRVNGECSVLSAGVCVVPGTGFGQLPGTFHFRTTILHPRQEFQHMMDSIRRFHHNFLDLYS</sequence>
<dbReference type="EC" id="2.6.1.2" evidence="12"/>
<evidence type="ECO:0000256" key="1">
    <source>
        <dbReference type="ARBA" id="ARBA00001933"/>
    </source>
</evidence>
<protein>
    <recommendedName>
        <fullName evidence="15">Alanine aminotransferase 1</fullName>
        <ecNumber evidence="12">2.6.1.2</ecNumber>
    </recommendedName>
    <alternativeName>
        <fullName evidence="17">Glutamate pyruvate transaminase 1</fullName>
    </alternativeName>
    <alternativeName>
        <fullName evidence="16">Glutamic--alanine transaminase 1</fullName>
    </alternativeName>
    <alternativeName>
        <fullName evidence="18">Glutamic--pyruvic transaminase 1</fullName>
    </alternativeName>
</protein>
<keyword evidence="6" id="KW-0032">Aminotransferase</keyword>
<dbReference type="InterPro" id="IPR004839">
    <property type="entry name" value="Aminotransferase_I/II_large"/>
</dbReference>
<evidence type="ECO:0000256" key="4">
    <source>
        <dbReference type="ARBA" id="ARBA00022490"/>
    </source>
</evidence>
<dbReference type="InterPro" id="IPR015422">
    <property type="entry name" value="PyrdxlP-dep_Trfase_small"/>
</dbReference>
<dbReference type="UniPathway" id="UPA00528">
    <property type="reaction ID" value="UER00586"/>
</dbReference>
<dbReference type="AlphaFoldDB" id="A0A2H1V0Y9"/>
<evidence type="ECO:0000256" key="16">
    <source>
        <dbReference type="ARBA" id="ARBA00076222"/>
    </source>
</evidence>
<name>A0A2H1V0Y9_SPOFR</name>
<feature type="domain" description="Aminotransferase class I/classII large" evidence="20">
    <location>
        <begin position="217"/>
        <end position="543"/>
    </location>
</feature>
<evidence type="ECO:0000256" key="13">
    <source>
        <dbReference type="ARBA" id="ARBA00047412"/>
    </source>
</evidence>
<keyword evidence="7" id="KW-0808">Transferase</keyword>
<evidence type="ECO:0000256" key="15">
    <source>
        <dbReference type="ARBA" id="ARBA00074120"/>
    </source>
</evidence>
<evidence type="ECO:0000256" key="7">
    <source>
        <dbReference type="ARBA" id="ARBA00022679"/>
    </source>
</evidence>
<evidence type="ECO:0000256" key="10">
    <source>
        <dbReference type="ARBA" id="ARBA00025708"/>
    </source>
</evidence>
<comment type="subcellular location">
    <subcellularLocation>
        <location evidence="2">Cytoplasm</location>
    </subcellularLocation>
</comment>
<evidence type="ECO:0000256" key="9">
    <source>
        <dbReference type="ARBA" id="ARBA00022990"/>
    </source>
</evidence>
<comment type="catalytic activity">
    <reaction evidence="13">
        <text>L-alanine + 2-oxoglutarate = pyruvate + L-glutamate</text>
        <dbReference type="Rhea" id="RHEA:19453"/>
        <dbReference type="ChEBI" id="CHEBI:15361"/>
        <dbReference type="ChEBI" id="CHEBI:16810"/>
        <dbReference type="ChEBI" id="CHEBI:29985"/>
        <dbReference type="ChEBI" id="CHEBI:57972"/>
        <dbReference type="EC" id="2.6.1.2"/>
    </reaction>
</comment>
<dbReference type="GO" id="GO:0004021">
    <property type="term" value="F:L-alanine:2-oxoglutarate aminotransferase activity"/>
    <property type="evidence" value="ECO:0007669"/>
    <property type="project" value="UniProtKB-EC"/>
</dbReference>
<dbReference type="InterPro" id="IPR015424">
    <property type="entry name" value="PyrdxlP-dep_Trfase"/>
</dbReference>
<dbReference type="Pfam" id="PF00155">
    <property type="entry name" value="Aminotran_1_2"/>
    <property type="match status" value="1"/>
</dbReference>
<evidence type="ECO:0000256" key="6">
    <source>
        <dbReference type="ARBA" id="ARBA00022576"/>
    </source>
</evidence>
<feature type="region of interest" description="Disordered" evidence="19">
    <location>
        <begin position="62"/>
        <end position="95"/>
    </location>
</feature>
<dbReference type="PANTHER" id="PTHR11751">
    <property type="entry name" value="ALANINE AMINOTRANSFERASE"/>
    <property type="match status" value="1"/>
</dbReference>
<keyword evidence="8" id="KW-0663">Pyridoxal phosphate</keyword>